<gene>
    <name evidence="3" type="ORF">HCX60_02355</name>
</gene>
<dbReference type="Proteomes" id="UP000502504">
    <property type="component" value="Chromosome"/>
</dbReference>
<feature type="region of interest" description="Disordered" evidence="1">
    <location>
        <begin position="58"/>
        <end position="108"/>
    </location>
</feature>
<keyword evidence="2" id="KW-0472">Membrane</keyword>
<reference evidence="3 4" key="1">
    <citation type="submission" date="2020-03" db="EMBL/GenBank/DDBJ databases">
        <title>Is there a link between lipid content and antibiotic production in Streptomyces?</title>
        <authorList>
            <person name="David M."/>
            <person name="Lejeune C."/>
            <person name="Abreu S."/>
            <person name="Thibessard A."/>
            <person name="Leblond P."/>
            <person name="Chaminade P."/>
            <person name="Virolle M.-J."/>
        </authorList>
    </citation>
    <scope>NUCLEOTIDE SEQUENCE [LARGE SCALE GENOMIC DNA]</scope>
    <source>
        <strain evidence="3 4">DSM 41481</strain>
    </source>
</reference>
<dbReference type="AlphaFoldDB" id="A0AAE6Y371"/>
<protein>
    <recommendedName>
        <fullName evidence="5">Serine/arginine repetitive matrix protein 2</fullName>
    </recommendedName>
</protein>
<dbReference type="RefSeq" id="WP_143648293.1">
    <property type="nucleotide sequence ID" value="NZ_CM007717.1"/>
</dbReference>
<feature type="compositionally biased region" description="Gly residues" evidence="1">
    <location>
        <begin position="82"/>
        <end position="92"/>
    </location>
</feature>
<evidence type="ECO:0000313" key="4">
    <source>
        <dbReference type="Proteomes" id="UP000502504"/>
    </source>
</evidence>
<evidence type="ECO:0000256" key="2">
    <source>
        <dbReference type="SAM" id="Phobius"/>
    </source>
</evidence>
<name>A0AAE6Y371_STRAT</name>
<proteinExistence type="predicted"/>
<sequence>MRVFDTERQEWAGSRRERLFHPEQYLDLPRQRFMIRRTAAVLSVCALAFATWALGWKDEPEPYRPPSEEAPVDPGGTDDGATGEGTSDGGTASGPTAAESPSPPAGFEVLEDSEGFRIALPQGWSRESSPSQYGIDVVEYRGPDGVRRVQVFQLMEDSPHASVVEAQRAGRKLEGYREIHLQYVPDPSEGEAAEHEYTADELSGEPSSGSSFHVIDYRFRAEDSENYALIVYGSESDGDEDERELLDTARAWFCPPSTQCAAPSTP</sequence>
<evidence type="ECO:0008006" key="5">
    <source>
        <dbReference type="Google" id="ProtNLM"/>
    </source>
</evidence>
<feature type="transmembrane region" description="Helical" evidence="2">
    <location>
        <begin position="38"/>
        <end position="56"/>
    </location>
</feature>
<accession>A0AAE6Y371</accession>
<evidence type="ECO:0000313" key="3">
    <source>
        <dbReference type="EMBL" id="QIT42498.1"/>
    </source>
</evidence>
<organism evidence="3 4">
    <name type="scientific">Streptomyces antibioticus</name>
    <dbReference type="NCBI Taxonomy" id="1890"/>
    <lineage>
        <taxon>Bacteria</taxon>
        <taxon>Bacillati</taxon>
        <taxon>Actinomycetota</taxon>
        <taxon>Actinomycetes</taxon>
        <taxon>Kitasatosporales</taxon>
        <taxon>Streptomycetaceae</taxon>
        <taxon>Streptomyces</taxon>
    </lineage>
</organism>
<dbReference type="EMBL" id="CP050692">
    <property type="protein sequence ID" value="QIT42498.1"/>
    <property type="molecule type" value="Genomic_DNA"/>
</dbReference>
<evidence type="ECO:0000256" key="1">
    <source>
        <dbReference type="SAM" id="MobiDB-lite"/>
    </source>
</evidence>
<keyword evidence="2" id="KW-1133">Transmembrane helix</keyword>
<keyword evidence="2" id="KW-0812">Transmembrane</keyword>